<dbReference type="EMBL" id="CP029077">
    <property type="protein sequence ID" value="QED22898.1"/>
    <property type="molecule type" value="Genomic_DNA"/>
</dbReference>
<evidence type="ECO:0000313" key="2">
    <source>
        <dbReference type="Proteomes" id="UP000321934"/>
    </source>
</evidence>
<protein>
    <submittedName>
        <fullName evidence="1">Uncharacterized protein</fullName>
    </submittedName>
</protein>
<name>A0A5B8XC30_9RICK</name>
<reference evidence="1 2" key="1">
    <citation type="journal article" date="2019" name="ISME J.">
        <title>Deianiraea, an extracellular bacterium associated with the ciliate Paramecium, suggests an alternative scenario for the evolution of Rickettsiales.</title>
        <authorList>
            <person name="Castelli M."/>
            <person name="Sabaneyeva E."/>
            <person name="Lanzoni O."/>
            <person name="Lebedeva N."/>
            <person name="Floriano A.M."/>
            <person name="Gaiarsa S."/>
            <person name="Benken K."/>
            <person name="Modeo L."/>
            <person name="Bandi C."/>
            <person name="Potekhin A."/>
            <person name="Sassera D."/>
            <person name="Petroni G."/>
        </authorList>
    </citation>
    <scope>NUCLEOTIDE SEQUENCE [LARGE SCALE GENOMIC DNA]</scope>
    <source>
        <strain evidence="1">CyL4-1</strain>
    </source>
</reference>
<sequence length="82" mass="9561">MLQQKQKDSSVFKVFMPLASNKNEGERSHIEYYDTYRISFDLDFPVSKEYKGTEGVIKTINNGIKESHKEIKELKLTFLGEL</sequence>
<organism evidence="1 2">
    <name type="scientific">Candidatus Deianiraea vastatrix</name>
    <dbReference type="NCBI Taxonomy" id="2163644"/>
    <lineage>
        <taxon>Bacteria</taxon>
        <taxon>Pseudomonadati</taxon>
        <taxon>Pseudomonadota</taxon>
        <taxon>Alphaproteobacteria</taxon>
        <taxon>Rickettsiales</taxon>
        <taxon>Candidatus Deianiraeaceae</taxon>
        <taxon>Candidatus Deianiraea</taxon>
    </lineage>
</organism>
<evidence type="ECO:0000313" key="1">
    <source>
        <dbReference type="EMBL" id="QED22898.1"/>
    </source>
</evidence>
<proteinExistence type="predicted"/>
<dbReference type="Proteomes" id="UP000321934">
    <property type="component" value="Chromosome"/>
</dbReference>
<keyword evidence="2" id="KW-1185">Reference proteome</keyword>
<dbReference type="RefSeq" id="WP_146820206.1">
    <property type="nucleotide sequence ID" value="NZ_CP029077.1"/>
</dbReference>
<gene>
    <name evidence="1" type="ORF">Deia_00084</name>
</gene>
<accession>A0A5B8XC30</accession>
<dbReference type="AlphaFoldDB" id="A0A5B8XC30"/>